<feature type="compositionally biased region" description="Basic and acidic residues" evidence="3">
    <location>
        <begin position="533"/>
        <end position="545"/>
    </location>
</feature>
<organism evidence="5 6">
    <name type="scientific">Nepenthes gracilis</name>
    <name type="common">Slender pitcher plant</name>
    <dbReference type="NCBI Taxonomy" id="150966"/>
    <lineage>
        <taxon>Eukaryota</taxon>
        <taxon>Viridiplantae</taxon>
        <taxon>Streptophyta</taxon>
        <taxon>Embryophyta</taxon>
        <taxon>Tracheophyta</taxon>
        <taxon>Spermatophyta</taxon>
        <taxon>Magnoliopsida</taxon>
        <taxon>eudicotyledons</taxon>
        <taxon>Gunneridae</taxon>
        <taxon>Pentapetalae</taxon>
        <taxon>Caryophyllales</taxon>
        <taxon>Nepenthaceae</taxon>
        <taxon>Nepenthes</taxon>
    </lineage>
</organism>
<dbReference type="EMBL" id="BSYO01000001">
    <property type="protein sequence ID" value="GMG98277.1"/>
    <property type="molecule type" value="Genomic_DNA"/>
</dbReference>
<keyword evidence="6" id="KW-1185">Reference proteome</keyword>
<feature type="region of interest" description="Disordered" evidence="3">
    <location>
        <begin position="21"/>
        <end position="54"/>
    </location>
</feature>
<dbReference type="GO" id="GO:0031011">
    <property type="term" value="C:Ino80 complex"/>
    <property type="evidence" value="ECO:0007669"/>
    <property type="project" value="InterPro"/>
</dbReference>
<sequence>MAIEKNNFKVTRLDSELFMGSKSRESISSDEDGEHCRQSSMDSEDDDEFDDADSGAGSDDFDLLELGESGSEFCQVGDQACCIPFELYDLADLREVLSLDVWNECLTEEERFGLTRYLPDMDQETFMHTLKELFEGSNFHFGSPITKLFEMLKGGLCEPRVALYRQGLISFRRRQHYHLLQKYQDCMVSHLLLIRDTWKNYKGYSIQEKLRVLNIMRSQRSLMGEQMDHMEINSSERECSVEALQAKRWKGRNIEKKLGRDSVCRMSSAPGFLSEKKSVAVVPAKYDKQNPKDLLKVVGSKTSSRKELAPHIYSHNQGLKSGSYGSALILSKHGKRAAYDLRAPTPWMRDQMESEDDMEKMMYGISPQRDQNVSRSSVMDRGGYIKSGKKRRVFKGSEYVGDSYMDFPTSSKKDLPAYGRIMNVNQLSDIKILTAKPSNMRTSYGNGKRADYLEAVCQSQMMSAKDRASQVLMKGNHHEFSDGLESYWSKRTPGEREFSNSSSQYHDWDARCLKLGMELHDPKLTSQRTSQQQKKDTVCHPEKRARAQGKIRSTSIQNGGMTMASLKGSRMFWRGEETESDSLDQLDEEEDGNPLMMSTMTFRTGLMENSQPSLSKSDFDLKKDKLVMKYKKESNQAVDVMPSTSRIMDSPSGHVQLLNMGKYSSKSRQKTKGRHVDHLKSDTSRYLEDSYFTGLSKSTIESDAKPSYKIDRNAQVLRELGDNFPLSLLKASPADRRQKRAVGHASSANQDFFFEENANLFEAERYGLSAENVEANMKDKFDRSDTPLNGCNSVILKHKGKQGTSDMDRQDESDQLQSTQQQLNEHTSLKKRVKKKLVANRYSQDVETYDPPITETRMEEAELEMKPRKRPFTLITPTTHTGFSFSIVHLLSAVRVAMITPNPEDSLDAGKHLENTNDQRPDIVEDQNGKHQRMNGSQGNLDVNSGAQVSMPSLTVQEIVCRVRSNPGDPCILETQEPLQDLVRGVLKIFSSKTAPSGAKGWKPLVYYDKYSKSWSWVGPVAQSPSDHETLEEVTSPEAWGISHKMLVKLVDSFASWLKSGQETLQQIGSLPAPPVELMQVALDEKERFRDLRAQKSLTTISPSSEVVRAYFRKEEQLRYSVPDRAFSYTAADGKKSIVAPLRRGGGKPAAKARDHPMLKRERPPHVTILCLVRDAAARLPGSVGTRADVCALIRDSQYIVEDISDAQVNQVVSGALDRLHYERDPCVQFDGERKLWVYLHREREEEDFEDDGTSSTKKWKRQKKDANEQDDQGIVTVNHESGEQTGFDLSADLNVEPSCTNNDDRMEVMYGDTRQNAEDNAKTNLLPAHGPTDQSHPMLWEALGLEHMSENKLFCQQNSTNEDFDDDTFIGGQHVVVLGASL</sequence>
<feature type="compositionally biased region" description="Polar residues" evidence="3">
    <location>
        <begin position="815"/>
        <end position="826"/>
    </location>
</feature>
<keyword evidence="2" id="KW-0539">Nucleus</keyword>
<comment type="subcellular location">
    <subcellularLocation>
        <location evidence="1">Nucleus</location>
    </subcellularLocation>
</comment>
<gene>
    <name evidence="5" type="ORF">Nepgr_000117</name>
</gene>
<dbReference type="PANTHER" id="PTHR13052:SF0">
    <property type="entry name" value="DNA-BINDING PROTEIN-LIKE"/>
    <property type="match status" value="1"/>
</dbReference>
<feature type="compositionally biased region" description="Basic and acidic residues" evidence="3">
    <location>
        <begin position="908"/>
        <end position="929"/>
    </location>
</feature>
<evidence type="ECO:0000256" key="2">
    <source>
        <dbReference type="ARBA" id="ARBA00023242"/>
    </source>
</evidence>
<proteinExistence type="predicted"/>
<evidence type="ECO:0000259" key="4">
    <source>
        <dbReference type="PROSITE" id="PS51916"/>
    </source>
</evidence>
<dbReference type="PANTHER" id="PTHR13052">
    <property type="entry name" value="NFRKB-RELATED"/>
    <property type="match status" value="1"/>
</dbReference>
<name>A0AAD3RWJ2_NEPGR</name>
<evidence type="ECO:0000313" key="6">
    <source>
        <dbReference type="Proteomes" id="UP001279734"/>
    </source>
</evidence>
<dbReference type="Pfam" id="PF25793">
    <property type="entry name" value="WHD_2nd_NFRKB"/>
    <property type="match status" value="1"/>
</dbReference>
<dbReference type="Proteomes" id="UP001279734">
    <property type="component" value="Unassembled WGS sequence"/>
</dbReference>
<feature type="region of interest" description="Disordered" evidence="3">
    <location>
        <begin position="905"/>
        <end position="940"/>
    </location>
</feature>
<dbReference type="InterPro" id="IPR057748">
    <property type="entry name" value="NFRKB_WH_2"/>
</dbReference>
<feature type="region of interest" description="Disordered" evidence="3">
    <location>
        <begin position="523"/>
        <end position="549"/>
    </location>
</feature>
<dbReference type="InterPro" id="IPR024867">
    <property type="entry name" value="NFRKB"/>
</dbReference>
<dbReference type="PROSITE" id="PS51916">
    <property type="entry name" value="DEUBAD"/>
    <property type="match status" value="1"/>
</dbReference>
<comment type="caution">
    <text evidence="5">The sequence shown here is derived from an EMBL/GenBank/DDBJ whole genome shotgun (WGS) entry which is preliminary data.</text>
</comment>
<feature type="region of interest" description="Disordered" evidence="3">
    <location>
        <begin position="1246"/>
        <end position="1275"/>
    </location>
</feature>
<evidence type="ECO:0000256" key="3">
    <source>
        <dbReference type="SAM" id="MobiDB-lite"/>
    </source>
</evidence>
<feature type="domain" description="DEUBAD" evidence="4">
    <location>
        <begin position="84"/>
        <end position="197"/>
    </location>
</feature>
<feature type="compositionally biased region" description="Acidic residues" evidence="3">
    <location>
        <begin position="42"/>
        <end position="54"/>
    </location>
</feature>
<evidence type="ECO:0000313" key="5">
    <source>
        <dbReference type="EMBL" id="GMG98277.1"/>
    </source>
</evidence>
<evidence type="ECO:0000256" key="1">
    <source>
        <dbReference type="ARBA" id="ARBA00004123"/>
    </source>
</evidence>
<protein>
    <recommendedName>
        <fullName evidence="4">DEUBAD domain-containing protein</fullName>
    </recommendedName>
</protein>
<dbReference type="InterPro" id="IPR044867">
    <property type="entry name" value="DEUBAD_dom"/>
</dbReference>
<reference evidence="5" key="1">
    <citation type="submission" date="2023-05" db="EMBL/GenBank/DDBJ databases">
        <title>Nepenthes gracilis genome sequencing.</title>
        <authorList>
            <person name="Fukushima K."/>
        </authorList>
    </citation>
    <scope>NUCLEOTIDE SEQUENCE</scope>
    <source>
        <strain evidence="5">SING2019-196</strain>
    </source>
</reference>
<accession>A0AAD3RWJ2</accession>
<dbReference type="CDD" id="cd21865">
    <property type="entry name" value="DEUBAD_NFRKB"/>
    <property type="match status" value="1"/>
</dbReference>
<feature type="region of interest" description="Disordered" evidence="3">
    <location>
        <begin position="798"/>
        <end position="830"/>
    </location>
</feature>